<keyword evidence="2" id="KW-1185">Reference proteome</keyword>
<sequence>MSELNEDGNSSPENAIRFRLLEEDRNGRFLSERKVRVHDTKRVADGDRRLIIQKPNGMEARQGPELVVGLNATFQKSGAAAHIRVQRIDINAKGTATVRLGSHATGIMALEYKKELLQAACRGDESIADIQANETWTRIKLHSVSLERYYQPIENKEGLEKLTEDIKNAYPTIDMPTNPKWLLRAEKLEERSHTVAHSSVIITLRNKKEAELICGRGLWIYGKHHSADIGQLLH</sequence>
<gene>
    <name evidence="1" type="ORF">EX30DRAFT_375775</name>
</gene>
<dbReference type="InParanoid" id="A0A4V3SHG5"/>
<dbReference type="Proteomes" id="UP000298138">
    <property type="component" value="Unassembled WGS sequence"/>
</dbReference>
<evidence type="ECO:0000313" key="1">
    <source>
        <dbReference type="EMBL" id="TGZ76144.1"/>
    </source>
</evidence>
<name>A0A4V3SHG5_9PEZI</name>
<accession>A0A4V3SHG5</accession>
<dbReference type="EMBL" id="ML220226">
    <property type="protein sequence ID" value="TGZ76144.1"/>
    <property type="molecule type" value="Genomic_DNA"/>
</dbReference>
<dbReference type="OrthoDB" id="4230923at2759"/>
<reference evidence="1 2" key="1">
    <citation type="submission" date="2019-04" db="EMBL/GenBank/DDBJ databases">
        <title>Comparative genomics and transcriptomics to analyze fruiting body development in filamentous ascomycetes.</title>
        <authorList>
            <consortium name="DOE Joint Genome Institute"/>
            <person name="Lutkenhaus R."/>
            <person name="Traeger S."/>
            <person name="Breuer J."/>
            <person name="Kuo A."/>
            <person name="Lipzen A."/>
            <person name="Pangilinan J."/>
            <person name="Dilworth D."/>
            <person name="Sandor L."/>
            <person name="Poggeler S."/>
            <person name="Barry K."/>
            <person name="Grigoriev I.V."/>
            <person name="Nowrousian M."/>
        </authorList>
    </citation>
    <scope>NUCLEOTIDE SEQUENCE [LARGE SCALE GENOMIC DNA]</scope>
    <source>
        <strain evidence="1 2">CBS 389.68</strain>
    </source>
</reference>
<dbReference type="AlphaFoldDB" id="A0A4V3SHG5"/>
<organism evidence="1 2">
    <name type="scientific">Ascodesmis nigricans</name>
    <dbReference type="NCBI Taxonomy" id="341454"/>
    <lineage>
        <taxon>Eukaryota</taxon>
        <taxon>Fungi</taxon>
        <taxon>Dikarya</taxon>
        <taxon>Ascomycota</taxon>
        <taxon>Pezizomycotina</taxon>
        <taxon>Pezizomycetes</taxon>
        <taxon>Pezizales</taxon>
        <taxon>Ascodesmidaceae</taxon>
        <taxon>Ascodesmis</taxon>
    </lineage>
</organism>
<protein>
    <submittedName>
        <fullName evidence="1">Uncharacterized protein</fullName>
    </submittedName>
</protein>
<evidence type="ECO:0000313" key="2">
    <source>
        <dbReference type="Proteomes" id="UP000298138"/>
    </source>
</evidence>
<proteinExistence type="predicted"/>